<dbReference type="RefSeq" id="WP_201245939.1">
    <property type="nucleotide sequence ID" value="NZ_NHSF01000059.1"/>
</dbReference>
<protein>
    <recommendedName>
        <fullName evidence="4">Pilus assembly protein Flp/PilA</fullName>
    </recommendedName>
</protein>
<reference evidence="2" key="2">
    <citation type="journal article" date="2020" name="Microorganisms">
        <title>Osmotic Adaptation and Compatible Solute Biosynthesis of Phototrophic Bacteria as Revealed from Genome Analyses.</title>
        <authorList>
            <person name="Imhoff J.F."/>
            <person name="Rahn T."/>
            <person name="Kunzel S."/>
            <person name="Keller A."/>
            <person name="Neulinger S.C."/>
        </authorList>
    </citation>
    <scope>NUCLEOTIDE SEQUENCE</scope>
    <source>
        <strain evidence="2">DSM 4395</strain>
    </source>
</reference>
<evidence type="ECO:0008006" key="4">
    <source>
        <dbReference type="Google" id="ProtNLM"/>
    </source>
</evidence>
<reference evidence="2" key="1">
    <citation type="submission" date="2017-05" db="EMBL/GenBank/DDBJ databases">
        <authorList>
            <person name="Imhoff J.F."/>
            <person name="Rahn T."/>
            <person name="Kuenzel S."/>
            <person name="Neulinger S.C."/>
        </authorList>
    </citation>
    <scope>NUCLEOTIDE SEQUENCE</scope>
    <source>
        <strain evidence="2">DSM 4395</strain>
    </source>
</reference>
<evidence type="ECO:0000256" key="1">
    <source>
        <dbReference type="SAM" id="Phobius"/>
    </source>
</evidence>
<gene>
    <name evidence="2" type="ORF">CCR82_11490</name>
</gene>
<keyword evidence="3" id="KW-1185">Reference proteome</keyword>
<keyword evidence="1" id="KW-0472">Membrane</keyword>
<keyword evidence="1" id="KW-0812">Transmembrane</keyword>
<dbReference type="Proteomes" id="UP001296967">
    <property type="component" value="Unassembled WGS sequence"/>
</dbReference>
<feature type="transmembrane region" description="Helical" evidence="1">
    <location>
        <begin position="20"/>
        <end position="38"/>
    </location>
</feature>
<evidence type="ECO:0000313" key="2">
    <source>
        <dbReference type="EMBL" id="MBK5931129.1"/>
    </source>
</evidence>
<organism evidence="2 3">
    <name type="scientific">Halochromatium salexigens</name>
    <name type="common">Chromatium salexigens</name>
    <dbReference type="NCBI Taxonomy" id="49447"/>
    <lineage>
        <taxon>Bacteria</taxon>
        <taxon>Pseudomonadati</taxon>
        <taxon>Pseudomonadota</taxon>
        <taxon>Gammaproteobacteria</taxon>
        <taxon>Chromatiales</taxon>
        <taxon>Chromatiaceae</taxon>
        <taxon>Halochromatium</taxon>
    </lineage>
</organism>
<evidence type="ECO:0000313" key="3">
    <source>
        <dbReference type="Proteomes" id="UP001296967"/>
    </source>
</evidence>
<dbReference type="EMBL" id="NHSF01000059">
    <property type="protein sequence ID" value="MBK5931129.1"/>
    <property type="molecule type" value="Genomic_DNA"/>
</dbReference>
<comment type="caution">
    <text evidence="2">The sequence shown here is derived from an EMBL/GenBank/DDBJ whole genome shotgun (WGS) entry which is preliminary data.</text>
</comment>
<name>A0AAJ0UGM7_HALSE</name>
<proteinExistence type="predicted"/>
<dbReference type="AlphaFoldDB" id="A0AAJ0UGM7"/>
<sequence length="61" mass="6543">MKQFLRKLWKDEEGAEVVEWVIVAAVLIGVAIAAYALLGDNVNDAVNQVGSKLSSAINKAD</sequence>
<accession>A0AAJ0UGM7</accession>
<keyword evidence="1" id="KW-1133">Transmembrane helix</keyword>